<keyword evidence="1" id="KW-0812">Transmembrane</keyword>
<dbReference type="EMBL" id="LJBN01000168">
    <property type="protein sequence ID" value="OOQ85402.1"/>
    <property type="molecule type" value="Genomic_DNA"/>
</dbReference>
<dbReference type="InterPro" id="IPR025509">
    <property type="entry name" value="DUF4396"/>
</dbReference>
<accession>A0A1S9RIP5</accession>
<protein>
    <recommendedName>
        <fullName evidence="2">DUF4396 domain-containing protein</fullName>
    </recommendedName>
</protein>
<sequence>MFIGHRFFHMQQSRDFGNVETTSGGLSKAAKTSVNTLLALRYEEQPKLYRLRRGEAFVPALVSSHLIGIYQDADGYKLAKTPVTLSDLRVFSSFSQLYIDADHARPAHLLAYITPPASNILIMNRIARTTCVGQITFATLRGPFGHRSFASSFTARACQSKQSSKPKCQNTKSSPPGSSLSTFSRAFWACRSTWGRAGINTLRCLIGCTVGDFSALWTLQSYYPELGMNTIMLASMASGITTSIILETVLLRRGADQLSWIMAARTAMGMSMVSMVAMEVAENAVDYHLTGGVVAFEDPKFWAAAVLSIGAGYLAPLPYNYLRLRKYGKACH</sequence>
<feature type="transmembrane region" description="Helical" evidence="1">
    <location>
        <begin position="258"/>
        <end position="281"/>
    </location>
</feature>
<organism evidence="3 4">
    <name type="scientific">Penicillium brasilianum</name>
    <dbReference type="NCBI Taxonomy" id="104259"/>
    <lineage>
        <taxon>Eukaryota</taxon>
        <taxon>Fungi</taxon>
        <taxon>Dikarya</taxon>
        <taxon>Ascomycota</taxon>
        <taxon>Pezizomycotina</taxon>
        <taxon>Eurotiomycetes</taxon>
        <taxon>Eurotiomycetidae</taxon>
        <taxon>Eurotiales</taxon>
        <taxon>Aspergillaceae</taxon>
        <taxon>Penicillium</taxon>
    </lineage>
</organism>
<comment type="caution">
    <text evidence="3">The sequence shown here is derived from an EMBL/GenBank/DDBJ whole genome shotgun (WGS) entry which is preliminary data.</text>
</comment>
<dbReference type="Pfam" id="PF14342">
    <property type="entry name" value="DUF4396"/>
    <property type="match status" value="1"/>
</dbReference>
<evidence type="ECO:0000313" key="4">
    <source>
        <dbReference type="Proteomes" id="UP000190744"/>
    </source>
</evidence>
<evidence type="ECO:0000313" key="3">
    <source>
        <dbReference type="EMBL" id="OOQ85402.1"/>
    </source>
</evidence>
<name>A0A1S9RIP5_PENBI</name>
<evidence type="ECO:0000259" key="2">
    <source>
        <dbReference type="Pfam" id="PF14342"/>
    </source>
</evidence>
<feature type="domain" description="DUF4396" evidence="2">
    <location>
        <begin position="193"/>
        <end position="329"/>
    </location>
</feature>
<reference evidence="4" key="1">
    <citation type="submission" date="2015-09" db="EMBL/GenBank/DDBJ databases">
        <authorList>
            <person name="Fill T.P."/>
            <person name="Baretta J.F."/>
            <person name="de Almeida L.G."/>
            <person name="Rocha M."/>
            <person name="de Souza D.H."/>
            <person name="Malavazi I."/>
            <person name="Cerdeira L.T."/>
            <person name="Hong H."/>
            <person name="Samborskyy M."/>
            <person name="de Vasconcelos A.T."/>
            <person name="Leadlay P."/>
            <person name="Rodrigues-Filho E."/>
        </authorList>
    </citation>
    <scope>NUCLEOTIDE SEQUENCE [LARGE SCALE GENOMIC DNA]</scope>
    <source>
        <strain evidence="4">LaBioMMi 136</strain>
    </source>
</reference>
<dbReference type="AlphaFoldDB" id="A0A1S9RIP5"/>
<feature type="transmembrane region" description="Helical" evidence="1">
    <location>
        <begin position="301"/>
        <end position="322"/>
    </location>
</feature>
<dbReference type="Proteomes" id="UP000190744">
    <property type="component" value="Unassembled WGS sequence"/>
</dbReference>
<feature type="transmembrane region" description="Helical" evidence="1">
    <location>
        <begin position="231"/>
        <end position="251"/>
    </location>
</feature>
<keyword evidence="1" id="KW-1133">Transmembrane helix</keyword>
<evidence type="ECO:0000256" key="1">
    <source>
        <dbReference type="SAM" id="Phobius"/>
    </source>
</evidence>
<keyword evidence="1" id="KW-0472">Membrane</keyword>
<gene>
    <name evidence="3" type="ORF">PEBR_26374</name>
</gene>
<proteinExistence type="predicted"/>